<keyword evidence="3" id="KW-1185">Reference proteome</keyword>
<keyword evidence="1" id="KW-1133">Transmembrane helix</keyword>
<feature type="transmembrane region" description="Helical" evidence="1">
    <location>
        <begin position="205"/>
        <end position="226"/>
    </location>
</feature>
<feature type="transmembrane region" description="Helical" evidence="1">
    <location>
        <begin position="257"/>
        <end position="277"/>
    </location>
</feature>
<organism evidence="2 3">
    <name type="scientific">Streptosporangium canum</name>
    <dbReference type="NCBI Taxonomy" id="324952"/>
    <lineage>
        <taxon>Bacteria</taxon>
        <taxon>Bacillati</taxon>
        <taxon>Actinomycetota</taxon>
        <taxon>Actinomycetes</taxon>
        <taxon>Streptosporangiales</taxon>
        <taxon>Streptosporangiaceae</taxon>
        <taxon>Streptosporangium</taxon>
    </lineage>
</organism>
<dbReference type="GeneID" id="96299030"/>
<gene>
    <name evidence="2" type="ORF">SAMN05216275_109244</name>
</gene>
<dbReference type="AlphaFoldDB" id="A0A1I3RZA6"/>
<name>A0A1I3RZA6_9ACTN</name>
<proteinExistence type="predicted"/>
<dbReference type="RefSeq" id="WP_093887831.1">
    <property type="nucleotide sequence ID" value="NZ_FOQY01000009.1"/>
</dbReference>
<keyword evidence="1" id="KW-0472">Membrane</keyword>
<protein>
    <recommendedName>
        <fullName evidence="4">Integral membrane protein</fullName>
    </recommendedName>
</protein>
<feature type="transmembrane region" description="Helical" evidence="1">
    <location>
        <begin position="181"/>
        <end position="198"/>
    </location>
</feature>
<evidence type="ECO:0008006" key="4">
    <source>
        <dbReference type="Google" id="ProtNLM"/>
    </source>
</evidence>
<dbReference type="Proteomes" id="UP000199111">
    <property type="component" value="Unassembled WGS sequence"/>
</dbReference>
<dbReference type="EMBL" id="FOQY01000009">
    <property type="protein sequence ID" value="SFJ51805.1"/>
    <property type="molecule type" value="Genomic_DNA"/>
</dbReference>
<sequence length="298" mass="31886">MRAAFSAILVVLGCVFAPPALVGFWAAAGIADTGRYVEAVAPLAYDPDVQDAIVDRVTGVITRPLRKRALSPAEDLVHTLVQAVVRGKEFPAVWEDINRVTHRRLIAILSGEDGRVPPVRDDTVSLDLSPVYHPVKDQVNSLLQRELGGPLPDLHPAFELFSSADLVKAQTAYTWLIRLKWVLPILSLALLTAGVLLARDRQRALLGAGLGLAASMFLLAAALAVIRDVYLPDYVENAMPEAAATAVFDALTGFLRAGLRVIFAAGLVVAGAAFLACRRKRASRDHQPAAPVNDVPAG</sequence>
<reference evidence="3" key="1">
    <citation type="submission" date="2016-10" db="EMBL/GenBank/DDBJ databases">
        <authorList>
            <person name="Varghese N."/>
            <person name="Submissions S."/>
        </authorList>
    </citation>
    <scope>NUCLEOTIDE SEQUENCE [LARGE SCALE GENOMIC DNA]</scope>
    <source>
        <strain evidence="3">CGMCC 4.2126</strain>
    </source>
</reference>
<accession>A0A1I3RZA6</accession>
<keyword evidence="1" id="KW-0812">Transmembrane</keyword>
<evidence type="ECO:0000313" key="3">
    <source>
        <dbReference type="Proteomes" id="UP000199111"/>
    </source>
</evidence>
<evidence type="ECO:0000256" key="1">
    <source>
        <dbReference type="SAM" id="Phobius"/>
    </source>
</evidence>
<evidence type="ECO:0000313" key="2">
    <source>
        <dbReference type="EMBL" id="SFJ51805.1"/>
    </source>
</evidence>